<evidence type="ECO:0000256" key="6">
    <source>
        <dbReference type="ARBA" id="ARBA00023136"/>
    </source>
</evidence>
<evidence type="ECO:0000256" key="1">
    <source>
        <dbReference type="ARBA" id="ARBA00004571"/>
    </source>
</evidence>
<keyword evidence="6" id="KW-0472">Membrane</keyword>
<dbReference type="AlphaFoldDB" id="A0A9D1V1G4"/>
<name>A0A9D1V1G4_9BACT</name>
<dbReference type="PANTHER" id="PTHR35093:SF8">
    <property type="entry name" value="OUTER MEMBRANE PROTEIN NMB0088-RELATED"/>
    <property type="match status" value="1"/>
</dbReference>
<evidence type="ECO:0000313" key="10">
    <source>
        <dbReference type="Proteomes" id="UP000824202"/>
    </source>
</evidence>
<dbReference type="Gene3D" id="2.40.160.60">
    <property type="entry name" value="Outer membrane protein transport protein (OMPP1/FadL/TodX)"/>
    <property type="match status" value="1"/>
</dbReference>
<evidence type="ECO:0000256" key="8">
    <source>
        <dbReference type="SAM" id="SignalP"/>
    </source>
</evidence>
<dbReference type="Proteomes" id="UP000824202">
    <property type="component" value="Unassembled WGS sequence"/>
</dbReference>
<keyword evidence="4" id="KW-0812">Transmembrane</keyword>
<organism evidence="9 10">
    <name type="scientific">Candidatus Odoribacter faecigallinarum</name>
    <dbReference type="NCBI Taxonomy" id="2838706"/>
    <lineage>
        <taxon>Bacteria</taxon>
        <taxon>Pseudomonadati</taxon>
        <taxon>Bacteroidota</taxon>
        <taxon>Bacteroidia</taxon>
        <taxon>Bacteroidales</taxon>
        <taxon>Odoribacteraceae</taxon>
        <taxon>Odoribacter</taxon>
    </lineage>
</organism>
<evidence type="ECO:0000256" key="7">
    <source>
        <dbReference type="ARBA" id="ARBA00023237"/>
    </source>
</evidence>
<evidence type="ECO:0000256" key="5">
    <source>
        <dbReference type="ARBA" id="ARBA00022729"/>
    </source>
</evidence>
<evidence type="ECO:0000256" key="4">
    <source>
        <dbReference type="ARBA" id="ARBA00022692"/>
    </source>
</evidence>
<accession>A0A9D1V1G4</accession>
<dbReference type="InterPro" id="IPR005017">
    <property type="entry name" value="OMPP1/FadL/TodX"/>
</dbReference>
<dbReference type="GO" id="GO:0015483">
    <property type="term" value="F:long-chain fatty acid transporting porin activity"/>
    <property type="evidence" value="ECO:0007669"/>
    <property type="project" value="TreeGrafter"/>
</dbReference>
<comment type="similarity">
    <text evidence="2">Belongs to the OmpP1/FadL family.</text>
</comment>
<dbReference type="SUPFAM" id="SSF56935">
    <property type="entry name" value="Porins"/>
    <property type="match status" value="1"/>
</dbReference>
<sequence length="502" mass="56595">MKKICITLIISLFALMAQAQNFEDIVRFSGTPNNGTARVSAMGGAFTALGGDISAITINPASVGVFRKSEVSFTPFVNIAKTKASGESPTKSSFQLGDLGLVISLYSPSFDWKGVNFSFNYTNLNNFNRKTRQIVGTSYTSFTDVLARQSGTLSSDELDGMLTGLAYDAYLINPYYNEQDSTLAGYYSIFGEGEPVAQVKDISESGYQGEYTLSVGTNFKDKLYLGMSIGIQTLNYKKSSVYTEAPPEQSLSEVDFYTFEEYYKMDGVGTNLKFGIIYRPIPQVRIGASIHTPTWYSFDYSWSTRFYSQFITDYDVRTGRDQGAYDVPSYPYNIDCDMRTPWRANVGLATILGQKAIISTDYEFVKYPNARYQHGEDDYGYYDYDIENADIEAYLRPTHNFRAGAEYRFNSIASLRAGYSFRDSPYHESHKANNRLQTVSAGVGLNFGSFYCDAAYSYKHAKNETIYYSYIDPNYEENDIYATPVSNKYLSHEIRLTFGIRF</sequence>
<comment type="subcellular location">
    <subcellularLocation>
        <location evidence="1">Cell outer membrane</location>
        <topology evidence="1">Multi-pass membrane protein</topology>
    </subcellularLocation>
</comment>
<comment type="caution">
    <text evidence="9">The sequence shown here is derived from an EMBL/GenBank/DDBJ whole genome shotgun (WGS) entry which is preliminary data.</text>
</comment>
<feature type="signal peptide" evidence="8">
    <location>
        <begin position="1"/>
        <end position="19"/>
    </location>
</feature>
<reference evidence="9" key="1">
    <citation type="journal article" date="2021" name="PeerJ">
        <title>Extensive microbial diversity within the chicken gut microbiome revealed by metagenomics and culture.</title>
        <authorList>
            <person name="Gilroy R."/>
            <person name="Ravi A."/>
            <person name="Getino M."/>
            <person name="Pursley I."/>
            <person name="Horton D.L."/>
            <person name="Alikhan N.F."/>
            <person name="Baker D."/>
            <person name="Gharbi K."/>
            <person name="Hall N."/>
            <person name="Watson M."/>
            <person name="Adriaenssens E.M."/>
            <person name="Foster-Nyarko E."/>
            <person name="Jarju S."/>
            <person name="Secka A."/>
            <person name="Antonio M."/>
            <person name="Oren A."/>
            <person name="Chaudhuri R.R."/>
            <person name="La Ragione R."/>
            <person name="Hildebrand F."/>
            <person name="Pallen M.J."/>
        </authorList>
    </citation>
    <scope>NUCLEOTIDE SEQUENCE</scope>
    <source>
        <strain evidence="9">23274</strain>
    </source>
</reference>
<evidence type="ECO:0000256" key="3">
    <source>
        <dbReference type="ARBA" id="ARBA00022452"/>
    </source>
</evidence>
<protein>
    <submittedName>
        <fullName evidence="9">Outer membrane protein transport protein</fullName>
    </submittedName>
</protein>
<feature type="chain" id="PRO_5038756167" evidence="8">
    <location>
        <begin position="20"/>
        <end position="502"/>
    </location>
</feature>
<keyword evidence="7" id="KW-0998">Cell outer membrane</keyword>
<keyword evidence="3" id="KW-1134">Transmembrane beta strand</keyword>
<keyword evidence="5 8" id="KW-0732">Signal</keyword>
<gene>
    <name evidence="9" type="ORF">H9863_09535</name>
</gene>
<dbReference type="GO" id="GO:0009279">
    <property type="term" value="C:cell outer membrane"/>
    <property type="evidence" value="ECO:0007669"/>
    <property type="project" value="UniProtKB-SubCell"/>
</dbReference>
<evidence type="ECO:0000256" key="2">
    <source>
        <dbReference type="ARBA" id="ARBA00008163"/>
    </source>
</evidence>
<proteinExistence type="inferred from homology"/>
<dbReference type="EMBL" id="DXFT01000187">
    <property type="protein sequence ID" value="HIX04336.1"/>
    <property type="molecule type" value="Genomic_DNA"/>
</dbReference>
<dbReference type="PANTHER" id="PTHR35093">
    <property type="entry name" value="OUTER MEMBRANE PROTEIN NMB0088-RELATED"/>
    <property type="match status" value="1"/>
</dbReference>
<reference evidence="9" key="2">
    <citation type="submission" date="2021-04" db="EMBL/GenBank/DDBJ databases">
        <authorList>
            <person name="Gilroy R."/>
        </authorList>
    </citation>
    <scope>NUCLEOTIDE SEQUENCE</scope>
    <source>
        <strain evidence="9">23274</strain>
    </source>
</reference>
<evidence type="ECO:0000313" key="9">
    <source>
        <dbReference type="EMBL" id="HIX04336.1"/>
    </source>
</evidence>